<gene>
    <name evidence="2" type="ORF">KPH14_003228</name>
</gene>
<dbReference type="InterPro" id="IPR002048">
    <property type="entry name" value="EF_hand_dom"/>
</dbReference>
<dbReference type="Proteomes" id="UP001258017">
    <property type="component" value="Unassembled WGS sequence"/>
</dbReference>
<dbReference type="PROSITE" id="PS50222">
    <property type="entry name" value="EF_HAND_2"/>
    <property type="match status" value="2"/>
</dbReference>
<reference evidence="2" key="2">
    <citation type="journal article" date="2023" name="Commun. Biol.">
        <title>Intrasexual cuticular hydrocarbon dimorphism in a wasp sheds light on hydrocarbon biosynthesis genes in Hymenoptera.</title>
        <authorList>
            <person name="Moris V.C."/>
            <person name="Podsiadlowski L."/>
            <person name="Martin S."/>
            <person name="Oeyen J.P."/>
            <person name="Donath A."/>
            <person name="Petersen M."/>
            <person name="Wilbrandt J."/>
            <person name="Misof B."/>
            <person name="Liedtke D."/>
            <person name="Thamm M."/>
            <person name="Scheiner R."/>
            <person name="Schmitt T."/>
            <person name="Niehuis O."/>
        </authorList>
    </citation>
    <scope>NUCLEOTIDE SEQUENCE</scope>
    <source>
        <strain evidence="2">GBR_01_08_01A</strain>
    </source>
</reference>
<dbReference type="Gene3D" id="1.10.238.10">
    <property type="entry name" value="EF-hand"/>
    <property type="match status" value="1"/>
</dbReference>
<sequence length="151" mass="17695">MNFNIRRHIKAAFDHADMDGEGSLTRHQYKVAVTALFGYCPDKTEVKYVFRSPSHKRISFKEFKYWVFQKCPTGRSAMSLETIFSFLDSDYKGYLTLADLRTASKVANMRISPSVWFNAFKELDQYQKGYIDLTEFTYIFTSIKNINLNYT</sequence>
<reference evidence="2" key="1">
    <citation type="submission" date="2021-08" db="EMBL/GenBank/DDBJ databases">
        <authorList>
            <person name="Misof B."/>
            <person name="Oliver O."/>
            <person name="Podsiadlowski L."/>
            <person name="Donath A."/>
            <person name="Peters R."/>
            <person name="Mayer C."/>
            <person name="Rust J."/>
            <person name="Gunkel S."/>
            <person name="Lesny P."/>
            <person name="Martin S."/>
            <person name="Oeyen J.P."/>
            <person name="Petersen M."/>
            <person name="Panagiotis P."/>
            <person name="Wilbrandt J."/>
            <person name="Tanja T."/>
        </authorList>
    </citation>
    <scope>NUCLEOTIDE SEQUENCE</scope>
    <source>
        <strain evidence="2">GBR_01_08_01A</strain>
        <tissue evidence="2">Thorax + abdomen</tissue>
    </source>
</reference>
<feature type="domain" description="EF-hand" evidence="1">
    <location>
        <begin position="4"/>
        <end position="39"/>
    </location>
</feature>
<name>A0AAD9VHV4_9HYME</name>
<dbReference type="SUPFAM" id="SSF47473">
    <property type="entry name" value="EF-hand"/>
    <property type="match status" value="1"/>
</dbReference>
<proteinExistence type="predicted"/>
<keyword evidence="3" id="KW-1185">Reference proteome</keyword>
<dbReference type="Pfam" id="PF13833">
    <property type="entry name" value="EF-hand_8"/>
    <property type="match status" value="1"/>
</dbReference>
<accession>A0AAD9VHV4</accession>
<dbReference type="EMBL" id="JAIFRP010004508">
    <property type="protein sequence ID" value="KAK2575193.1"/>
    <property type="molecule type" value="Genomic_DNA"/>
</dbReference>
<evidence type="ECO:0000313" key="3">
    <source>
        <dbReference type="Proteomes" id="UP001258017"/>
    </source>
</evidence>
<protein>
    <recommendedName>
        <fullName evidence="1">EF-hand domain-containing protein</fullName>
    </recommendedName>
</protein>
<feature type="domain" description="EF-hand" evidence="1">
    <location>
        <begin position="111"/>
        <end position="146"/>
    </location>
</feature>
<comment type="caution">
    <text evidence="2">The sequence shown here is derived from an EMBL/GenBank/DDBJ whole genome shotgun (WGS) entry which is preliminary data.</text>
</comment>
<evidence type="ECO:0000259" key="1">
    <source>
        <dbReference type="PROSITE" id="PS50222"/>
    </source>
</evidence>
<organism evidence="2 3">
    <name type="scientific">Odynerus spinipes</name>
    <dbReference type="NCBI Taxonomy" id="1348599"/>
    <lineage>
        <taxon>Eukaryota</taxon>
        <taxon>Metazoa</taxon>
        <taxon>Ecdysozoa</taxon>
        <taxon>Arthropoda</taxon>
        <taxon>Hexapoda</taxon>
        <taxon>Insecta</taxon>
        <taxon>Pterygota</taxon>
        <taxon>Neoptera</taxon>
        <taxon>Endopterygota</taxon>
        <taxon>Hymenoptera</taxon>
        <taxon>Apocrita</taxon>
        <taxon>Aculeata</taxon>
        <taxon>Vespoidea</taxon>
        <taxon>Vespidae</taxon>
        <taxon>Eumeninae</taxon>
        <taxon>Odynerus</taxon>
    </lineage>
</organism>
<evidence type="ECO:0000313" key="2">
    <source>
        <dbReference type="EMBL" id="KAK2575193.1"/>
    </source>
</evidence>
<dbReference type="InterPro" id="IPR011992">
    <property type="entry name" value="EF-hand-dom_pair"/>
</dbReference>
<dbReference type="GO" id="GO:0005509">
    <property type="term" value="F:calcium ion binding"/>
    <property type="evidence" value="ECO:0007669"/>
    <property type="project" value="InterPro"/>
</dbReference>
<dbReference type="SMART" id="SM00054">
    <property type="entry name" value="EFh"/>
    <property type="match status" value="3"/>
</dbReference>
<dbReference type="AlphaFoldDB" id="A0AAD9VHV4"/>